<feature type="transmembrane region" description="Helical" evidence="7">
    <location>
        <begin position="179"/>
        <end position="198"/>
    </location>
</feature>
<comment type="caution">
    <text evidence="9">The sequence shown here is derived from an EMBL/GenBank/DDBJ whole genome shotgun (WGS) entry which is preliminary data.</text>
</comment>
<dbReference type="GO" id="GO:0005886">
    <property type="term" value="C:plasma membrane"/>
    <property type="evidence" value="ECO:0007669"/>
    <property type="project" value="UniProtKB-SubCell"/>
</dbReference>
<sequence length="394" mass="45739">MNQKTIEPLVAEKNKVKTQRTSKYELLRFLGAFFVLAFHCLGSKYTWTWSVFNIFLVVPVPLFIILSGFFLANSSKAKILKYLWMLLIFYLINIFISFFFFKYDLIHENARYRVSWEWVLAFGWGPWWYFWTIPILYLLAPFLNFGLKSVNKWYSLTFIIIFYFIWFFTMNIIVYPQRLVAAGQIIFFMIIYMLGAWWKLYGAQPKPKNLTLKIAITTLVTIEVINLILFATLKVSLFTMAANWVVGGYDSVAEVPATFANKDTSQPFTIISALAIFIIFQNLKWNYNWFFNFLGKLSVPIFLYHFAFMNIVNDTIAPNIFGGIANAEIKGILSTLLIAVITIAFSSVIIYPVEYGVAKGVSLTHYVINKSKDFVFKNKKVNVEDSKSNKKIKL</sequence>
<evidence type="ECO:0000256" key="1">
    <source>
        <dbReference type="ARBA" id="ARBA00004651"/>
    </source>
</evidence>
<accession>A0A846U0V7</accession>
<feature type="transmembrane region" description="Helical" evidence="7">
    <location>
        <begin position="265"/>
        <end position="283"/>
    </location>
</feature>
<feature type="transmembrane region" description="Helical" evidence="7">
    <location>
        <begin position="210"/>
        <end position="233"/>
    </location>
</feature>
<evidence type="ECO:0000256" key="7">
    <source>
        <dbReference type="SAM" id="Phobius"/>
    </source>
</evidence>
<evidence type="ECO:0000313" key="10">
    <source>
        <dbReference type="Proteomes" id="UP000584587"/>
    </source>
</evidence>
<dbReference type="EMBL" id="JAAVVK010000001">
    <property type="protein sequence ID" value="NKE38456.1"/>
    <property type="molecule type" value="Genomic_DNA"/>
</dbReference>
<evidence type="ECO:0000256" key="6">
    <source>
        <dbReference type="ARBA" id="ARBA00023136"/>
    </source>
</evidence>
<dbReference type="PANTHER" id="PTHR40074:SF2">
    <property type="entry name" value="O-ACETYLTRANSFERASE WECH"/>
    <property type="match status" value="1"/>
</dbReference>
<feature type="transmembrane region" description="Helical" evidence="7">
    <location>
        <begin position="153"/>
        <end position="173"/>
    </location>
</feature>
<dbReference type="InterPro" id="IPR002656">
    <property type="entry name" value="Acyl_transf_3_dom"/>
</dbReference>
<keyword evidence="6 7" id="KW-0472">Membrane</keyword>
<evidence type="ECO:0000256" key="3">
    <source>
        <dbReference type="ARBA" id="ARBA00022475"/>
    </source>
</evidence>
<feature type="transmembrane region" description="Helical" evidence="7">
    <location>
        <begin position="51"/>
        <end position="71"/>
    </location>
</feature>
<keyword evidence="4 7" id="KW-0812">Transmembrane</keyword>
<keyword evidence="5 7" id="KW-1133">Transmembrane helix</keyword>
<feature type="transmembrane region" description="Helical" evidence="7">
    <location>
        <begin position="26"/>
        <end position="45"/>
    </location>
</feature>
<feature type="transmembrane region" description="Helical" evidence="7">
    <location>
        <begin position="127"/>
        <end position="146"/>
    </location>
</feature>
<evidence type="ECO:0000256" key="4">
    <source>
        <dbReference type="ARBA" id="ARBA00022692"/>
    </source>
</evidence>
<keyword evidence="9" id="KW-0012">Acyltransferase</keyword>
<reference evidence="9 10" key="1">
    <citation type="submission" date="2020-04" db="EMBL/GenBank/DDBJ databases">
        <title>Complete genome sequence of Spiroplasma platyhelix ATCC 51748, an insect isolate.</title>
        <authorList>
            <person name="Green E.A."/>
            <person name="Klassen J.L."/>
        </authorList>
    </citation>
    <scope>NUCLEOTIDE SEQUENCE [LARGE SCALE GENOMIC DNA]</scope>
    <source>
        <strain evidence="9 10">PALS-1</strain>
    </source>
</reference>
<dbReference type="AlphaFoldDB" id="A0A846U0V7"/>
<evidence type="ECO:0000256" key="2">
    <source>
        <dbReference type="ARBA" id="ARBA00007400"/>
    </source>
</evidence>
<dbReference type="GO" id="GO:0016413">
    <property type="term" value="F:O-acetyltransferase activity"/>
    <property type="evidence" value="ECO:0007669"/>
    <property type="project" value="TreeGrafter"/>
</dbReference>
<dbReference type="PANTHER" id="PTHR40074">
    <property type="entry name" value="O-ACETYLTRANSFERASE WECH"/>
    <property type="match status" value="1"/>
</dbReference>
<evidence type="ECO:0000313" key="9">
    <source>
        <dbReference type="EMBL" id="NKE38456.1"/>
    </source>
</evidence>
<keyword evidence="9" id="KW-0808">Transferase</keyword>
<dbReference type="GO" id="GO:0009246">
    <property type="term" value="P:enterobacterial common antigen biosynthetic process"/>
    <property type="evidence" value="ECO:0007669"/>
    <property type="project" value="TreeGrafter"/>
</dbReference>
<protein>
    <submittedName>
        <fullName evidence="9">Acyltransferase</fullName>
    </submittedName>
</protein>
<dbReference type="Proteomes" id="UP000584587">
    <property type="component" value="Unassembled WGS sequence"/>
</dbReference>
<keyword evidence="10" id="KW-1185">Reference proteome</keyword>
<comment type="similarity">
    <text evidence="2">Belongs to the acyltransferase 3 family.</text>
</comment>
<feature type="transmembrane region" description="Helical" evidence="7">
    <location>
        <begin position="83"/>
        <end position="101"/>
    </location>
</feature>
<evidence type="ECO:0000259" key="8">
    <source>
        <dbReference type="Pfam" id="PF01757"/>
    </source>
</evidence>
<dbReference type="RefSeq" id="WP_168104927.1">
    <property type="nucleotide sequence ID" value="NZ_CP051215.1"/>
</dbReference>
<feature type="domain" description="Acyltransferase 3" evidence="8">
    <location>
        <begin position="25"/>
        <end position="350"/>
    </location>
</feature>
<proteinExistence type="inferred from homology"/>
<keyword evidence="3" id="KW-1003">Cell membrane</keyword>
<feature type="transmembrane region" description="Helical" evidence="7">
    <location>
        <begin position="290"/>
        <end position="312"/>
    </location>
</feature>
<comment type="subcellular location">
    <subcellularLocation>
        <location evidence="1">Cell membrane</location>
        <topology evidence="1">Multi-pass membrane protein</topology>
    </subcellularLocation>
</comment>
<gene>
    <name evidence="9" type="ORF">HER12_01655</name>
</gene>
<organism evidence="9 10">
    <name type="scientific">Spiroplasma platyhelix PALS-1</name>
    <dbReference type="NCBI Taxonomy" id="1276218"/>
    <lineage>
        <taxon>Bacteria</taxon>
        <taxon>Bacillati</taxon>
        <taxon>Mycoplasmatota</taxon>
        <taxon>Mollicutes</taxon>
        <taxon>Entomoplasmatales</taxon>
        <taxon>Spiroplasmataceae</taxon>
        <taxon>Spiroplasma</taxon>
    </lineage>
</organism>
<feature type="transmembrane region" description="Helical" evidence="7">
    <location>
        <begin position="332"/>
        <end position="353"/>
    </location>
</feature>
<name>A0A846U0V7_9MOLU</name>
<dbReference type="Pfam" id="PF01757">
    <property type="entry name" value="Acyl_transf_3"/>
    <property type="match status" value="1"/>
</dbReference>
<evidence type="ECO:0000256" key="5">
    <source>
        <dbReference type="ARBA" id="ARBA00022989"/>
    </source>
</evidence>